<protein>
    <submittedName>
        <fullName evidence="2">Sugar phosphate isomerase/epimerase</fullName>
    </submittedName>
    <submittedName>
        <fullName evidence="3">Xylose isomerase</fullName>
    </submittedName>
</protein>
<sequence>MQKALHGISTHYSNVLTDARIAKQTGYDSLEILSSKLVRYLDNGGTTAKLKQVVDGYGLSVGCVNALLEIERHRGEQKKTMLAEATRLTRAAAELDCPTVQILALNGIDDLPEEEVMDIITENVSAIATLGQEYGVRYQIEVIAFTKFRTLEQGLEVIRRVGKDNVGMVIDFWHLYASGSKPEDIARLDKNLIYGVHFCDGRLPKPGEPWDQMVLRNYMPGEGEIDIQAWVDAVKATGYDGMWSAELFSPNRWEYDLIEIATECRENMVKYMG</sequence>
<dbReference type="Pfam" id="PF01261">
    <property type="entry name" value="AP_endonuc_2"/>
    <property type="match status" value="1"/>
</dbReference>
<dbReference type="Gene3D" id="3.20.20.150">
    <property type="entry name" value="Divalent-metal-dependent TIM barrel enzymes"/>
    <property type="match status" value="1"/>
</dbReference>
<evidence type="ECO:0000313" key="4">
    <source>
        <dbReference type="Proteomes" id="UP000192722"/>
    </source>
</evidence>
<dbReference type="GO" id="GO:0016853">
    <property type="term" value="F:isomerase activity"/>
    <property type="evidence" value="ECO:0007669"/>
    <property type="project" value="UniProtKB-KW"/>
</dbReference>
<evidence type="ECO:0000313" key="2">
    <source>
        <dbReference type="EMBL" id="MBF6637939.1"/>
    </source>
</evidence>
<organism evidence="2 5">
    <name type="scientific">Rouxiella silvae</name>
    <dbReference type="NCBI Taxonomy" id="1646373"/>
    <lineage>
        <taxon>Bacteria</taxon>
        <taxon>Pseudomonadati</taxon>
        <taxon>Pseudomonadota</taxon>
        <taxon>Gammaproteobacteria</taxon>
        <taxon>Enterobacterales</taxon>
        <taxon>Yersiniaceae</taxon>
        <taxon>Rouxiella</taxon>
    </lineage>
</organism>
<dbReference type="InterPro" id="IPR013022">
    <property type="entry name" value="Xyl_isomerase-like_TIM-brl"/>
</dbReference>
<evidence type="ECO:0000259" key="1">
    <source>
        <dbReference type="Pfam" id="PF01261"/>
    </source>
</evidence>
<dbReference type="EMBL" id="JADMKS010000006">
    <property type="protein sequence ID" value="MBF6637939.1"/>
    <property type="molecule type" value="Genomic_DNA"/>
</dbReference>
<feature type="domain" description="Xylose isomerase-like TIM barrel" evidence="1">
    <location>
        <begin position="20"/>
        <end position="252"/>
    </location>
</feature>
<dbReference type="EMBL" id="MRWD01000033">
    <property type="protein sequence ID" value="ORJ20604.1"/>
    <property type="molecule type" value="Genomic_DNA"/>
</dbReference>
<dbReference type="SUPFAM" id="SSF51658">
    <property type="entry name" value="Xylose isomerase-like"/>
    <property type="match status" value="1"/>
</dbReference>
<keyword evidence="2" id="KW-0413">Isomerase</keyword>
<gene>
    <name evidence="3" type="ORF">BS639_14390</name>
    <name evidence="2" type="ORF">ITX54_14850</name>
</gene>
<evidence type="ECO:0000313" key="5">
    <source>
        <dbReference type="Proteomes" id="UP000705283"/>
    </source>
</evidence>
<dbReference type="InterPro" id="IPR050312">
    <property type="entry name" value="IolE/XylAMocC-like"/>
</dbReference>
<dbReference type="Proteomes" id="UP000705283">
    <property type="component" value="Unassembled WGS sequence"/>
</dbReference>
<proteinExistence type="predicted"/>
<keyword evidence="4" id="KW-1185">Reference proteome</keyword>
<dbReference type="PANTHER" id="PTHR12110:SF21">
    <property type="entry name" value="XYLOSE ISOMERASE-LIKE TIM BARREL DOMAIN-CONTAINING PROTEIN"/>
    <property type="match status" value="1"/>
</dbReference>
<reference evidence="3 4" key="2">
    <citation type="journal article" date="2017" name="Int. J. Syst. Evol. Microbiol.">
        <title>Rouxiella badensis sp. nov. and Rouxiella silvae sp. nov. isolated from peat bog soil in Germany and emendation of the genus description.</title>
        <authorList>
            <person name="Le Fleche-Mateos A."/>
            <person name="Kugler J.H."/>
            <person name="Hansen S.H."/>
            <person name="Syldatk C."/>
            <person name="Hausmann R."/>
            <person name="Lomprez F."/>
            <person name="Vandenbogaert M."/>
            <person name="Manuguerra J.C."/>
            <person name="Grimont P.A."/>
        </authorList>
    </citation>
    <scope>NUCLEOTIDE SEQUENCE [LARGE SCALE GENOMIC DNA]</scope>
    <source>
        <strain evidence="3 4">213</strain>
    </source>
</reference>
<dbReference type="PANTHER" id="PTHR12110">
    <property type="entry name" value="HYDROXYPYRUVATE ISOMERASE"/>
    <property type="match status" value="1"/>
</dbReference>
<reference evidence="3" key="1">
    <citation type="submission" date="2016-12" db="EMBL/GenBank/DDBJ databases">
        <authorList>
            <person name="Le Fleche-Mateos A."/>
        </authorList>
    </citation>
    <scope>NUCLEOTIDE SEQUENCE</scope>
    <source>
        <strain evidence="3">213</strain>
    </source>
</reference>
<comment type="caution">
    <text evidence="2">The sequence shown here is derived from an EMBL/GenBank/DDBJ whole genome shotgun (WGS) entry which is preliminary data.</text>
</comment>
<evidence type="ECO:0000313" key="3">
    <source>
        <dbReference type="EMBL" id="ORJ20604.1"/>
    </source>
</evidence>
<dbReference type="InterPro" id="IPR036237">
    <property type="entry name" value="Xyl_isomerase-like_sf"/>
</dbReference>
<accession>A0AA40X425</accession>
<reference evidence="2" key="3">
    <citation type="submission" date="2020-11" db="EMBL/GenBank/DDBJ databases">
        <authorList>
            <person name="Lee S.D."/>
        </authorList>
    </citation>
    <scope>NUCLEOTIDE SEQUENCE</scope>
    <source>
        <strain evidence="2">SAP-2</strain>
    </source>
</reference>
<dbReference type="AlphaFoldDB" id="A0AA40X425"/>
<name>A0AA40X425_9GAMM</name>
<dbReference type="Proteomes" id="UP000192722">
    <property type="component" value="Unassembled WGS sequence"/>
</dbReference>
<reference evidence="2" key="4">
    <citation type="submission" date="2022-09" db="EMBL/GenBank/DDBJ databases">
        <title>Rouxiella aceris sp. nov., isolated from tree sap and emended description of the genus Rhouxiella.</title>
        <authorList>
            <person name="Kim I.S."/>
        </authorList>
    </citation>
    <scope>NUCLEOTIDE SEQUENCE</scope>
    <source>
        <strain evidence="2">SAP-2</strain>
    </source>
</reference>
<dbReference type="RefSeq" id="WP_055780881.1">
    <property type="nucleotide sequence ID" value="NZ_CBCSCF010000001.1"/>
</dbReference>